<comment type="caution">
    <text evidence="2">The sequence shown here is derived from an EMBL/GenBank/DDBJ whole genome shotgun (WGS) entry which is preliminary data.</text>
</comment>
<keyword evidence="1" id="KW-0472">Membrane</keyword>
<name>A0A1F6VFF4_9BACT</name>
<dbReference type="EMBL" id="MFTS01000003">
    <property type="protein sequence ID" value="OGI68381.1"/>
    <property type="molecule type" value="Genomic_DNA"/>
</dbReference>
<sequence>MNKKSRITGLIIITVLYLILQLVIYLTSNSETWAYMVGYGAPIFGYIGLLIIYTLFVSIHQFSKDISEQKNLLPEERLTPRQLIKKHSLAIFLFIVILVIFIFGRNG</sequence>
<feature type="transmembrane region" description="Helical" evidence="1">
    <location>
        <begin position="7"/>
        <end position="27"/>
    </location>
</feature>
<evidence type="ECO:0000256" key="1">
    <source>
        <dbReference type="SAM" id="Phobius"/>
    </source>
</evidence>
<gene>
    <name evidence="2" type="ORF">A2738_00640</name>
</gene>
<protein>
    <submittedName>
        <fullName evidence="2">Uncharacterized protein</fullName>
    </submittedName>
</protein>
<feature type="transmembrane region" description="Helical" evidence="1">
    <location>
        <begin position="87"/>
        <end position="104"/>
    </location>
</feature>
<dbReference type="AlphaFoldDB" id="A0A1F6VFF4"/>
<evidence type="ECO:0000313" key="2">
    <source>
        <dbReference type="EMBL" id="OGI68381.1"/>
    </source>
</evidence>
<organism evidence="2 3">
    <name type="scientific">Candidatus Nomurabacteria bacterium RIFCSPHIGHO2_01_FULL_42_15</name>
    <dbReference type="NCBI Taxonomy" id="1801742"/>
    <lineage>
        <taxon>Bacteria</taxon>
        <taxon>Candidatus Nomuraibacteriota</taxon>
    </lineage>
</organism>
<keyword evidence="1" id="KW-1133">Transmembrane helix</keyword>
<feature type="transmembrane region" description="Helical" evidence="1">
    <location>
        <begin position="33"/>
        <end position="56"/>
    </location>
</feature>
<keyword evidence="1" id="KW-0812">Transmembrane</keyword>
<evidence type="ECO:0000313" key="3">
    <source>
        <dbReference type="Proteomes" id="UP000178235"/>
    </source>
</evidence>
<reference evidence="2 3" key="1">
    <citation type="journal article" date="2016" name="Nat. Commun.">
        <title>Thousands of microbial genomes shed light on interconnected biogeochemical processes in an aquifer system.</title>
        <authorList>
            <person name="Anantharaman K."/>
            <person name="Brown C.T."/>
            <person name="Hug L.A."/>
            <person name="Sharon I."/>
            <person name="Castelle C.J."/>
            <person name="Probst A.J."/>
            <person name="Thomas B.C."/>
            <person name="Singh A."/>
            <person name="Wilkins M.J."/>
            <person name="Karaoz U."/>
            <person name="Brodie E.L."/>
            <person name="Williams K.H."/>
            <person name="Hubbard S.S."/>
            <person name="Banfield J.F."/>
        </authorList>
    </citation>
    <scope>NUCLEOTIDE SEQUENCE [LARGE SCALE GENOMIC DNA]</scope>
</reference>
<dbReference type="Proteomes" id="UP000178235">
    <property type="component" value="Unassembled WGS sequence"/>
</dbReference>
<accession>A0A1F6VFF4</accession>
<proteinExistence type="predicted"/>